<dbReference type="PRINTS" id="PR01703">
    <property type="entry name" value="MNSODISMTASE"/>
</dbReference>
<dbReference type="SUPFAM" id="SSF46609">
    <property type="entry name" value="Fe,Mn superoxide dismutase (SOD), N-terminal domain"/>
    <property type="match status" value="1"/>
</dbReference>
<keyword evidence="14" id="KW-1185">Reference proteome</keyword>
<dbReference type="PIRSF" id="PIRSF000349">
    <property type="entry name" value="SODismutase"/>
    <property type="match status" value="1"/>
</dbReference>
<evidence type="ECO:0000256" key="1">
    <source>
        <dbReference type="ARBA" id="ARBA00001936"/>
    </source>
</evidence>
<keyword evidence="7" id="KW-0464">Manganese</keyword>
<comment type="function">
    <text evidence="10">Destroys radicals which are normally produced within the cells and which are toxic to biological systems.</text>
</comment>
<dbReference type="InterPro" id="IPR019833">
    <property type="entry name" value="Mn/Fe_SOD_BS"/>
</dbReference>
<dbReference type="GO" id="GO:0004784">
    <property type="term" value="F:superoxide dismutase activity"/>
    <property type="evidence" value="ECO:0007669"/>
    <property type="project" value="UniProtKB-EC"/>
</dbReference>
<dbReference type="PANTHER" id="PTHR11404:SF6">
    <property type="entry name" value="SUPEROXIDE DISMUTASE [MN], MITOCHONDRIAL"/>
    <property type="match status" value="1"/>
</dbReference>
<comment type="cofactor">
    <cofactor evidence="1">
        <name>Mn(2+)</name>
        <dbReference type="ChEBI" id="CHEBI:29035"/>
    </cofactor>
</comment>
<dbReference type="FunFam" id="1.10.287.990:FF:000001">
    <property type="entry name" value="Superoxide dismutase"/>
    <property type="match status" value="1"/>
</dbReference>
<dbReference type="EC" id="1.15.1.1" evidence="3 10"/>
<dbReference type="InterPro" id="IPR036324">
    <property type="entry name" value="Mn/Fe_SOD_N_sf"/>
</dbReference>
<dbReference type="Pfam" id="PF02777">
    <property type="entry name" value="Sod_Fe_C"/>
    <property type="match status" value="1"/>
</dbReference>
<dbReference type="InterPro" id="IPR001189">
    <property type="entry name" value="Mn/Fe_SOD"/>
</dbReference>
<evidence type="ECO:0000256" key="8">
    <source>
        <dbReference type="ARBA" id="ARBA00049204"/>
    </source>
</evidence>
<name>A0A4S2MKG8_9PEZI</name>
<dbReference type="GO" id="GO:0005739">
    <property type="term" value="C:mitochondrion"/>
    <property type="evidence" value="ECO:0007669"/>
    <property type="project" value="UniProtKB-ARBA"/>
</dbReference>
<keyword evidence="6 10" id="KW-0560">Oxidoreductase</keyword>
<dbReference type="InterPro" id="IPR050265">
    <property type="entry name" value="Fe/Mn_Superoxide_Dismutase"/>
</dbReference>
<protein>
    <recommendedName>
        <fullName evidence="3 10">Superoxide dismutase</fullName>
        <ecNumber evidence="3 10">1.15.1.1</ecNumber>
    </recommendedName>
</protein>
<evidence type="ECO:0000313" key="14">
    <source>
        <dbReference type="Proteomes" id="UP000298138"/>
    </source>
</evidence>
<dbReference type="Gene3D" id="3.55.40.20">
    <property type="entry name" value="Iron/manganese superoxide dismutase, C-terminal domain"/>
    <property type="match status" value="1"/>
</dbReference>
<dbReference type="Pfam" id="PF00081">
    <property type="entry name" value="Sod_Fe_N"/>
    <property type="match status" value="1"/>
</dbReference>
<feature type="binding site" evidence="9">
    <location>
        <position position="192"/>
    </location>
    <ligand>
        <name>Mn(2+)</name>
        <dbReference type="ChEBI" id="CHEBI:29035"/>
    </ligand>
</feature>
<evidence type="ECO:0000256" key="7">
    <source>
        <dbReference type="ARBA" id="ARBA00023211"/>
    </source>
</evidence>
<evidence type="ECO:0000313" key="13">
    <source>
        <dbReference type="EMBL" id="TGZ77335.1"/>
    </source>
</evidence>
<dbReference type="FunFam" id="3.55.40.20:FF:000002">
    <property type="entry name" value="Superoxide dismutase"/>
    <property type="match status" value="1"/>
</dbReference>
<evidence type="ECO:0000256" key="6">
    <source>
        <dbReference type="ARBA" id="ARBA00023002"/>
    </source>
</evidence>
<feature type="binding site" evidence="9">
    <location>
        <position position="106"/>
    </location>
    <ligand>
        <name>Mn(2+)</name>
        <dbReference type="ChEBI" id="CHEBI:29035"/>
    </ligand>
</feature>
<feature type="binding site" evidence="9">
    <location>
        <position position="196"/>
    </location>
    <ligand>
        <name>Mn(2+)</name>
        <dbReference type="ChEBI" id="CHEBI:29035"/>
    </ligand>
</feature>
<evidence type="ECO:0000259" key="12">
    <source>
        <dbReference type="Pfam" id="PF02777"/>
    </source>
</evidence>
<dbReference type="SUPFAM" id="SSF54719">
    <property type="entry name" value="Fe,Mn superoxide dismutase (SOD), C-terminal domain"/>
    <property type="match status" value="1"/>
</dbReference>
<dbReference type="AlphaFoldDB" id="A0A4S2MKG8"/>
<dbReference type="OrthoDB" id="239262at2759"/>
<evidence type="ECO:0000256" key="10">
    <source>
        <dbReference type="RuleBase" id="RU000414"/>
    </source>
</evidence>
<dbReference type="Proteomes" id="UP000298138">
    <property type="component" value="Unassembled WGS sequence"/>
</dbReference>
<feature type="domain" description="Manganese/iron superoxide dismutase C-terminal" evidence="12">
    <location>
        <begin position="124"/>
        <end position="225"/>
    </location>
</feature>
<organism evidence="13 14">
    <name type="scientific">Ascodesmis nigricans</name>
    <dbReference type="NCBI Taxonomy" id="341454"/>
    <lineage>
        <taxon>Eukaryota</taxon>
        <taxon>Fungi</taxon>
        <taxon>Dikarya</taxon>
        <taxon>Ascomycota</taxon>
        <taxon>Pezizomycotina</taxon>
        <taxon>Pezizomycetes</taxon>
        <taxon>Pezizales</taxon>
        <taxon>Ascodesmidaceae</taxon>
        <taxon>Ascodesmis</taxon>
    </lineage>
</organism>
<dbReference type="InterPro" id="IPR019832">
    <property type="entry name" value="Mn/Fe_SOD_C"/>
</dbReference>
<dbReference type="STRING" id="341454.A0A4S2MKG8"/>
<proteinExistence type="inferred from homology"/>
<gene>
    <name evidence="13" type="ORF">EX30DRAFT_344230</name>
</gene>
<sequence>MSILARAIRPTTTRIAGTTMTKGVAAQATHRGKHTLPDLKYDYSELEPVVDARIMELHHSKHHQTYVNSLNDAEAKYAEALHKNDVASQIALQAALKFHGGGHLNHTLFWENLAPKSQGGGSPPTGKLATDIDATFGGFDAFKKTFNTALAGIQGSGWSWLVKNKETGGLEIISLPNQDPVVGKYTPIVGIDAWEHAYYLQYENRKAEYFAAIWDVVNWKTAEKRYGA</sequence>
<evidence type="ECO:0000256" key="2">
    <source>
        <dbReference type="ARBA" id="ARBA00008714"/>
    </source>
</evidence>
<feature type="domain" description="Manganese/iron superoxide dismutase N-terminal" evidence="11">
    <location>
        <begin position="33"/>
        <end position="114"/>
    </location>
</feature>
<comment type="catalytic activity">
    <reaction evidence="8 10">
        <text>2 superoxide + 2 H(+) = H2O2 + O2</text>
        <dbReference type="Rhea" id="RHEA:20696"/>
        <dbReference type="ChEBI" id="CHEBI:15378"/>
        <dbReference type="ChEBI" id="CHEBI:15379"/>
        <dbReference type="ChEBI" id="CHEBI:16240"/>
        <dbReference type="ChEBI" id="CHEBI:18421"/>
        <dbReference type="EC" id="1.15.1.1"/>
    </reaction>
</comment>
<dbReference type="InParanoid" id="A0A4S2MKG8"/>
<evidence type="ECO:0000256" key="5">
    <source>
        <dbReference type="ARBA" id="ARBA00022862"/>
    </source>
</evidence>
<evidence type="ECO:0000256" key="9">
    <source>
        <dbReference type="PIRSR" id="PIRSR000349-1"/>
    </source>
</evidence>
<keyword evidence="4 9" id="KW-0479">Metal-binding</keyword>
<accession>A0A4S2MKG8</accession>
<dbReference type="GO" id="GO:0030145">
    <property type="term" value="F:manganese ion binding"/>
    <property type="evidence" value="ECO:0007669"/>
    <property type="project" value="TreeGrafter"/>
</dbReference>
<dbReference type="PROSITE" id="PS00088">
    <property type="entry name" value="SOD_MN"/>
    <property type="match status" value="1"/>
</dbReference>
<keyword evidence="5" id="KW-0049">Antioxidant</keyword>
<dbReference type="Gene3D" id="1.10.287.990">
    <property type="entry name" value="Fe,Mn superoxide dismutase (SOD) domain"/>
    <property type="match status" value="1"/>
</dbReference>
<reference evidence="13 14" key="1">
    <citation type="submission" date="2019-04" db="EMBL/GenBank/DDBJ databases">
        <title>Comparative genomics and transcriptomics to analyze fruiting body development in filamentous ascomycetes.</title>
        <authorList>
            <consortium name="DOE Joint Genome Institute"/>
            <person name="Lutkenhaus R."/>
            <person name="Traeger S."/>
            <person name="Breuer J."/>
            <person name="Kuo A."/>
            <person name="Lipzen A."/>
            <person name="Pangilinan J."/>
            <person name="Dilworth D."/>
            <person name="Sandor L."/>
            <person name="Poggeler S."/>
            <person name="Barry K."/>
            <person name="Grigoriev I.V."/>
            <person name="Nowrousian M."/>
        </authorList>
    </citation>
    <scope>NUCLEOTIDE SEQUENCE [LARGE SCALE GENOMIC DNA]</scope>
    <source>
        <strain evidence="13 14">CBS 389.68</strain>
    </source>
</reference>
<comment type="similarity">
    <text evidence="2 10">Belongs to the iron/manganese superoxide dismutase family.</text>
</comment>
<evidence type="ECO:0000256" key="3">
    <source>
        <dbReference type="ARBA" id="ARBA00012682"/>
    </source>
</evidence>
<dbReference type="InterPro" id="IPR019831">
    <property type="entry name" value="Mn/Fe_SOD_N"/>
</dbReference>
<evidence type="ECO:0000259" key="11">
    <source>
        <dbReference type="Pfam" id="PF00081"/>
    </source>
</evidence>
<dbReference type="EMBL" id="ML220155">
    <property type="protein sequence ID" value="TGZ77335.1"/>
    <property type="molecule type" value="Genomic_DNA"/>
</dbReference>
<feature type="binding site" evidence="9">
    <location>
        <position position="58"/>
    </location>
    <ligand>
        <name>Mn(2+)</name>
        <dbReference type="ChEBI" id="CHEBI:29035"/>
    </ligand>
</feature>
<dbReference type="PANTHER" id="PTHR11404">
    <property type="entry name" value="SUPEROXIDE DISMUTASE 2"/>
    <property type="match status" value="1"/>
</dbReference>
<evidence type="ECO:0000256" key="4">
    <source>
        <dbReference type="ARBA" id="ARBA00022723"/>
    </source>
</evidence>
<dbReference type="InterPro" id="IPR036314">
    <property type="entry name" value="SOD_C_sf"/>
</dbReference>
<dbReference type="FunCoup" id="A0A4S2MKG8">
    <property type="interactions" value="584"/>
</dbReference>